<dbReference type="EMBL" id="MIKG01000008">
    <property type="protein sequence ID" value="RAO68948.1"/>
    <property type="molecule type" value="Genomic_DNA"/>
</dbReference>
<accession>A0A364KZH9</accession>
<comment type="caution">
    <text evidence="9">The sequence shown here is derived from an EMBL/GenBank/DDBJ whole genome shotgun (WGS) entry which is preliminary data.</text>
</comment>
<keyword evidence="10" id="KW-1185">Reference proteome</keyword>
<dbReference type="PANTHER" id="PTHR33630">
    <property type="entry name" value="CUTINASE RV1984C-RELATED-RELATED"/>
    <property type="match status" value="1"/>
</dbReference>
<keyword evidence="6 8" id="KW-0378">Hydrolase</keyword>
<evidence type="ECO:0000256" key="3">
    <source>
        <dbReference type="ARBA" id="ARBA00022487"/>
    </source>
</evidence>
<dbReference type="GeneID" id="63794176"/>
<evidence type="ECO:0000256" key="8">
    <source>
        <dbReference type="RuleBase" id="RU361263"/>
    </source>
</evidence>
<organism evidence="9 10">
    <name type="scientific">Talaromyces amestolkiae</name>
    <dbReference type="NCBI Taxonomy" id="1196081"/>
    <lineage>
        <taxon>Eukaryota</taxon>
        <taxon>Fungi</taxon>
        <taxon>Dikarya</taxon>
        <taxon>Ascomycota</taxon>
        <taxon>Pezizomycotina</taxon>
        <taxon>Eurotiomycetes</taxon>
        <taxon>Eurotiomycetidae</taxon>
        <taxon>Eurotiales</taxon>
        <taxon>Trichocomaceae</taxon>
        <taxon>Talaromyces</taxon>
        <taxon>Talaromyces sect. Talaromyces</taxon>
    </lineage>
</organism>
<evidence type="ECO:0000256" key="4">
    <source>
        <dbReference type="ARBA" id="ARBA00022525"/>
    </source>
</evidence>
<evidence type="ECO:0000256" key="2">
    <source>
        <dbReference type="ARBA" id="ARBA00007534"/>
    </source>
</evidence>
<keyword evidence="4 8" id="KW-0964">Secreted</keyword>
<protein>
    <recommendedName>
        <fullName evidence="8">Cutinase</fullName>
        <ecNumber evidence="8">3.1.1.74</ecNumber>
    </recommendedName>
</protein>
<dbReference type="AlphaFoldDB" id="A0A364KZH9"/>
<comment type="function">
    <text evidence="8">Catalyzes the hydrolysis of complex carboxylic polyesters found in the cell wall of plants. Degrades cutin, a macromolecule that forms the structure of the plant cuticle.</text>
</comment>
<comment type="similarity">
    <text evidence="2 8">Belongs to the cutinase family.</text>
</comment>
<dbReference type="GO" id="GO:0050525">
    <property type="term" value="F:cutinase activity"/>
    <property type="evidence" value="ECO:0007669"/>
    <property type="project" value="UniProtKB-UniRule"/>
</dbReference>
<dbReference type="STRING" id="1196081.A0A364KZH9"/>
<feature type="chain" id="PRO_5016478319" description="Cutinase" evidence="8">
    <location>
        <begin position="19"/>
        <end position="235"/>
    </location>
</feature>
<dbReference type="SMART" id="SM01110">
    <property type="entry name" value="Cutinase"/>
    <property type="match status" value="1"/>
</dbReference>
<evidence type="ECO:0000256" key="6">
    <source>
        <dbReference type="ARBA" id="ARBA00022801"/>
    </source>
</evidence>
<keyword evidence="3 8" id="KW-0719">Serine esterase</keyword>
<evidence type="ECO:0000256" key="5">
    <source>
        <dbReference type="ARBA" id="ARBA00022729"/>
    </source>
</evidence>
<dbReference type="PANTHER" id="PTHR33630:SF13">
    <property type="entry name" value="ACETYLXYLAN ESTERASE"/>
    <property type="match status" value="1"/>
</dbReference>
<dbReference type="PROSITE" id="PS00155">
    <property type="entry name" value="CUTINASE_1"/>
    <property type="match status" value="1"/>
</dbReference>
<comment type="catalytic activity">
    <reaction evidence="8">
        <text>cutin + H2O = cutin monomers.</text>
        <dbReference type="EC" id="3.1.1.74"/>
    </reaction>
</comment>
<evidence type="ECO:0000256" key="7">
    <source>
        <dbReference type="ARBA" id="ARBA00023157"/>
    </source>
</evidence>
<evidence type="ECO:0000313" key="9">
    <source>
        <dbReference type="EMBL" id="RAO68948.1"/>
    </source>
</evidence>
<dbReference type="OrthoDB" id="2586582at2759"/>
<dbReference type="InterPro" id="IPR029058">
    <property type="entry name" value="AB_hydrolase_fold"/>
</dbReference>
<comment type="subcellular location">
    <subcellularLocation>
        <location evidence="1 8">Secreted</location>
    </subcellularLocation>
</comment>
<feature type="signal peptide" evidence="8">
    <location>
        <begin position="1"/>
        <end position="18"/>
    </location>
</feature>
<dbReference type="RefSeq" id="XP_040733464.1">
    <property type="nucleotide sequence ID" value="XM_040877383.1"/>
</dbReference>
<keyword evidence="5 8" id="KW-0732">Signal</keyword>
<dbReference type="Gene3D" id="3.40.50.1820">
    <property type="entry name" value="alpha/beta hydrolase"/>
    <property type="match status" value="1"/>
</dbReference>
<reference evidence="9 10" key="1">
    <citation type="journal article" date="2017" name="Biotechnol. Biofuels">
        <title>Differential beta-glucosidase expression as a function of carbon source availability in Talaromyces amestolkiae: a genomic and proteomic approach.</title>
        <authorList>
            <person name="de Eugenio L.I."/>
            <person name="Mendez-Liter J.A."/>
            <person name="Nieto-Dominguez M."/>
            <person name="Alonso L."/>
            <person name="Gil-Munoz J."/>
            <person name="Barriuso J."/>
            <person name="Prieto A."/>
            <person name="Martinez M.J."/>
        </authorList>
    </citation>
    <scope>NUCLEOTIDE SEQUENCE [LARGE SCALE GENOMIC DNA]</scope>
    <source>
        <strain evidence="9 10">CIB</strain>
    </source>
</reference>
<evidence type="ECO:0000256" key="1">
    <source>
        <dbReference type="ARBA" id="ARBA00004613"/>
    </source>
</evidence>
<evidence type="ECO:0000313" key="10">
    <source>
        <dbReference type="Proteomes" id="UP000249363"/>
    </source>
</evidence>
<dbReference type="EC" id="3.1.1.74" evidence="8"/>
<dbReference type="Pfam" id="PF01083">
    <property type="entry name" value="Cutinase"/>
    <property type="match status" value="1"/>
</dbReference>
<dbReference type="Proteomes" id="UP000249363">
    <property type="component" value="Unassembled WGS sequence"/>
</dbReference>
<proteinExistence type="inferred from homology"/>
<dbReference type="GO" id="GO:0005576">
    <property type="term" value="C:extracellular region"/>
    <property type="evidence" value="ECO:0007669"/>
    <property type="project" value="UniProtKB-SubCell"/>
</dbReference>
<name>A0A364KZH9_TALAM</name>
<keyword evidence="7" id="KW-1015">Disulfide bond</keyword>
<dbReference type="InterPro" id="IPR000675">
    <property type="entry name" value="Cutinase/axe"/>
</dbReference>
<dbReference type="InterPro" id="IPR043580">
    <property type="entry name" value="CUTINASE_1"/>
</dbReference>
<gene>
    <name evidence="9" type="ORF">BHQ10_004960</name>
</gene>
<sequence>MLPTTILLLLPVLQLALAAPVVDLESRQAPCDSVHIFLARGTDEPYPGRQSSLVEAICFGLPSCGYEDIVYPAVYSPYCNSVSTGVSDGTYQVAAYASRCPGSKLVLSGYSQGAQIVGDILGGGGGTFFNNCTEPTTSGIGPGTFPGNQIAAALLFGDVRHVPYQPYNTGTGAGANGIYPRTDAQLFSLNRFSNILRSWCLATDPVCARGLDGNSHTTYFDLFSEEAGAWVKSKL</sequence>
<dbReference type="SUPFAM" id="SSF53474">
    <property type="entry name" value="alpha/beta-Hydrolases"/>
    <property type="match status" value="1"/>
</dbReference>